<organism evidence="1">
    <name type="scientific">freshwater metagenome</name>
    <dbReference type="NCBI Taxonomy" id="449393"/>
    <lineage>
        <taxon>unclassified sequences</taxon>
        <taxon>metagenomes</taxon>
        <taxon>ecological metagenomes</taxon>
    </lineage>
</organism>
<accession>A0A6J6G7X1</accession>
<proteinExistence type="predicted"/>
<dbReference type="EMBL" id="CAEZUL010000016">
    <property type="protein sequence ID" value="CAB4592878.1"/>
    <property type="molecule type" value="Genomic_DNA"/>
</dbReference>
<gene>
    <name evidence="1" type="ORF">UFOPK1808_00259</name>
</gene>
<evidence type="ECO:0000313" key="1">
    <source>
        <dbReference type="EMBL" id="CAB4592878.1"/>
    </source>
</evidence>
<dbReference type="AlphaFoldDB" id="A0A6J6G7X1"/>
<protein>
    <submittedName>
        <fullName evidence="1">Unannotated protein</fullName>
    </submittedName>
</protein>
<sequence>MTSLAQVRDTPYATSAHVIAEPSSKVEPSRNVNDQVFPPFVTVPVSVARSAVISEPASPAAYLYEVSVRCMVEPAKARSSPV</sequence>
<name>A0A6J6G7X1_9ZZZZ</name>
<reference evidence="1" key="1">
    <citation type="submission" date="2020-05" db="EMBL/GenBank/DDBJ databases">
        <authorList>
            <person name="Chiriac C."/>
            <person name="Salcher M."/>
            <person name="Ghai R."/>
            <person name="Kavagutti S V."/>
        </authorList>
    </citation>
    <scope>NUCLEOTIDE SEQUENCE</scope>
</reference>